<sequence length="59" mass="6604">MKNTYDISSKRQLTKRCQRKPRSACVNGGEVVDEQKRTTRTSAEPSDVNGPVLSVHQSE</sequence>
<proteinExistence type="predicted"/>
<name>A0A085MNG5_9BILA</name>
<protein>
    <submittedName>
        <fullName evidence="2">Uncharacterized protein</fullName>
    </submittedName>
</protein>
<organism evidence="2 3">
    <name type="scientific">Trichuris suis</name>
    <name type="common">pig whipworm</name>
    <dbReference type="NCBI Taxonomy" id="68888"/>
    <lineage>
        <taxon>Eukaryota</taxon>
        <taxon>Metazoa</taxon>
        <taxon>Ecdysozoa</taxon>
        <taxon>Nematoda</taxon>
        <taxon>Enoplea</taxon>
        <taxon>Dorylaimia</taxon>
        <taxon>Trichinellida</taxon>
        <taxon>Trichuridae</taxon>
        <taxon>Trichuris</taxon>
    </lineage>
</organism>
<dbReference type="EMBL" id="KL363183">
    <property type="protein sequence ID" value="KFD58761.1"/>
    <property type="molecule type" value="Genomic_DNA"/>
</dbReference>
<evidence type="ECO:0000313" key="2">
    <source>
        <dbReference type="EMBL" id="KFD58761.1"/>
    </source>
</evidence>
<dbReference type="Proteomes" id="UP000030764">
    <property type="component" value="Unassembled WGS sequence"/>
</dbReference>
<feature type="compositionally biased region" description="Polar residues" evidence="1">
    <location>
        <begin position="1"/>
        <end position="11"/>
    </location>
</feature>
<evidence type="ECO:0000256" key="1">
    <source>
        <dbReference type="SAM" id="MobiDB-lite"/>
    </source>
</evidence>
<evidence type="ECO:0000313" key="3">
    <source>
        <dbReference type="Proteomes" id="UP000030764"/>
    </source>
</evidence>
<reference evidence="2 3" key="1">
    <citation type="journal article" date="2014" name="Nat. Genet.">
        <title>Genome and transcriptome of the porcine whipworm Trichuris suis.</title>
        <authorList>
            <person name="Jex A.R."/>
            <person name="Nejsum P."/>
            <person name="Schwarz E.M."/>
            <person name="Hu L."/>
            <person name="Young N.D."/>
            <person name="Hall R.S."/>
            <person name="Korhonen P.K."/>
            <person name="Liao S."/>
            <person name="Thamsborg S."/>
            <person name="Xia J."/>
            <person name="Xu P."/>
            <person name="Wang S."/>
            <person name="Scheerlinck J.P."/>
            <person name="Hofmann A."/>
            <person name="Sternberg P.W."/>
            <person name="Wang J."/>
            <person name="Gasser R.B."/>
        </authorList>
    </citation>
    <scope>NUCLEOTIDE SEQUENCE [LARGE SCALE GENOMIC DNA]</scope>
    <source>
        <strain evidence="2">DCEP-RM93M</strain>
    </source>
</reference>
<feature type="compositionally biased region" description="Basic residues" evidence="1">
    <location>
        <begin position="12"/>
        <end position="22"/>
    </location>
</feature>
<accession>A0A085MNG5</accession>
<keyword evidence="3" id="KW-1185">Reference proteome</keyword>
<gene>
    <name evidence="2" type="ORF">M513_00454</name>
</gene>
<dbReference type="AlphaFoldDB" id="A0A085MNG5"/>
<feature type="region of interest" description="Disordered" evidence="1">
    <location>
        <begin position="1"/>
        <end position="59"/>
    </location>
</feature>